<dbReference type="AlphaFoldDB" id="A0A5S5MFJ3"/>
<dbReference type="SUPFAM" id="SSF55120">
    <property type="entry name" value="Pseudouridine synthase"/>
    <property type="match status" value="1"/>
</dbReference>
<dbReference type="Proteomes" id="UP000321899">
    <property type="component" value="Unassembled WGS sequence"/>
</dbReference>
<dbReference type="EC" id="5.4.99.-" evidence="4"/>
<dbReference type="InterPro" id="IPR050343">
    <property type="entry name" value="RsuA_PseudoU_synthase"/>
</dbReference>
<dbReference type="InterPro" id="IPR020103">
    <property type="entry name" value="PsdUridine_synth_cat_dom_sf"/>
</dbReference>
<dbReference type="EMBL" id="VDMB01000011">
    <property type="protein sequence ID" value="TYT74506.1"/>
    <property type="molecule type" value="Genomic_DNA"/>
</dbReference>
<dbReference type="GO" id="GO:0120159">
    <property type="term" value="F:rRNA pseudouridine synthase activity"/>
    <property type="evidence" value="ECO:0007669"/>
    <property type="project" value="UniProtKB-ARBA"/>
</dbReference>
<dbReference type="Gene3D" id="3.30.70.1560">
    <property type="entry name" value="Alpha-L RNA-binding motif"/>
    <property type="match status" value="1"/>
</dbReference>
<dbReference type="OrthoDB" id="9807213at2"/>
<dbReference type="FunFam" id="3.10.290.10:FF:000003">
    <property type="entry name" value="Pseudouridine synthase"/>
    <property type="match status" value="1"/>
</dbReference>
<dbReference type="InterPro" id="IPR036986">
    <property type="entry name" value="S4_RNA-bd_sf"/>
</dbReference>
<proteinExistence type="inferred from homology"/>
<keyword evidence="7" id="KW-1185">Reference proteome</keyword>
<comment type="similarity">
    <text evidence="1 4">Belongs to the pseudouridine synthase RsuA family.</text>
</comment>
<dbReference type="Pfam" id="PF01479">
    <property type="entry name" value="S4"/>
    <property type="match status" value="1"/>
</dbReference>
<keyword evidence="2 4" id="KW-0413">Isomerase</keyword>
<dbReference type="InterPro" id="IPR020094">
    <property type="entry name" value="TruA/RsuA/RluB/E/F_N"/>
</dbReference>
<dbReference type="GO" id="GO:0000455">
    <property type="term" value="P:enzyme-directed rRNA pseudouridine synthesis"/>
    <property type="evidence" value="ECO:0007669"/>
    <property type="project" value="UniProtKB-ARBA"/>
</dbReference>
<evidence type="ECO:0000256" key="2">
    <source>
        <dbReference type="ARBA" id="ARBA00023235"/>
    </source>
</evidence>
<organism evidence="6 7">
    <name type="scientific">Desulfobotulus mexicanus</name>
    <dbReference type="NCBI Taxonomy" id="2586642"/>
    <lineage>
        <taxon>Bacteria</taxon>
        <taxon>Pseudomonadati</taxon>
        <taxon>Thermodesulfobacteriota</taxon>
        <taxon>Desulfobacteria</taxon>
        <taxon>Desulfobacterales</taxon>
        <taxon>Desulfobacteraceae</taxon>
        <taxon>Desulfobotulus</taxon>
    </lineage>
</organism>
<sequence>MQTTDPEHLPSVSEGVRLQKYLADAGLCSRREAERRIEKGRVRINGKTVLEMGVRVKPGDLVEMDGKKAEANEPLIYVMLHKPADVVTSCKHRGERVVTDLVNLPFRIFPVGRLDKDSTGLLLLTNDGPLHHRLSHPSFDHEKEYLVQTQPALDDNALAQMAGGIVIEGRKTRPAKVYRQNRETFRIVLLEGRNRQIRKMVAACSAEVVKLHRIRMTFLNLGRLPSGEWRHLTPEEVTKLKALKENHPAYKKQFKGRK</sequence>
<dbReference type="SMART" id="SM00363">
    <property type="entry name" value="S4"/>
    <property type="match status" value="1"/>
</dbReference>
<dbReference type="PROSITE" id="PS50889">
    <property type="entry name" value="S4"/>
    <property type="match status" value="1"/>
</dbReference>
<comment type="caution">
    <text evidence="6">The sequence shown here is derived from an EMBL/GenBank/DDBJ whole genome shotgun (WGS) entry which is preliminary data.</text>
</comment>
<dbReference type="Gene3D" id="3.10.290.10">
    <property type="entry name" value="RNA-binding S4 domain"/>
    <property type="match status" value="1"/>
</dbReference>
<dbReference type="SUPFAM" id="SSF55174">
    <property type="entry name" value="Alpha-L RNA-binding motif"/>
    <property type="match status" value="1"/>
</dbReference>
<evidence type="ECO:0000256" key="4">
    <source>
        <dbReference type="RuleBase" id="RU003887"/>
    </source>
</evidence>
<dbReference type="InterPro" id="IPR006145">
    <property type="entry name" value="PsdUridine_synth_RsuA/RluA"/>
</dbReference>
<evidence type="ECO:0000313" key="7">
    <source>
        <dbReference type="Proteomes" id="UP000321899"/>
    </source>
</evidence>
<dbReference type="GO" id="GO:0003723">
    <property type="term" value="F:RNA binding"/>
    <property type="evidence" value="ECO:0007669"/>
    <property type="project" value="UniProtKB-KW"/>
</dbReference>
<gene>
    <name evidence="6" type="ORF">FIM25_09855</name>
</gene>
<evidence type="ECO:0000259" key="5">
    <source>
        <dbReference type="SMART" id="SM00363"/>
    </source>
</evidence>
<protein>
    <recommendedName>
        <fullName evidence="4">Pseudouridine synthase</fullName>
        <ecNumber evidence="4">5.4.99.-</ecNumber>
    </recommendedName>
</protein>
<name>A0A5S5MFJ3_9BACT</name>
<dbReference type="InterPro" id="IPR018496">
    <property type="entry name" value="PsdUridine_synth_RsuA/RluB_CS"/>
</dbReference>
<dbReference type="PROSITE" id="PS01149">
    <property type="entry name" value="PSI_RSU"/>
    <property type="match status" value="1"/>
</dbReference>
<dbReference type="Gene3D" id="3.30.70.580">
    <property type="entry name" value="Pseudouridine synthase I, catalytic domain, N-terminal subdomain"/>
    <property type="match status" value="1"/>
</dbReference>
<dbReference type="InterPro" id="IPR002942">
    <property type="entry name" value="S4_RNA-bd"/>
</dbReference>
<dbReference type="PANTHER" id="PTHR47683:SF2">
    <property type="entry name" value="RNA-BINDING S4 DOMAIN-CONTAINING PROTEIN"/>
    <property type="match status" value="1"/>
</dbReference>
<keyword evidence="3" id="KW-0694">RNA-binding</keyword>
<dbReference type="InterPro" id="IPR042092">
    <property type="entry name" value="PsdUridine_s_RsuA/RluB/E/F_cat"/>
</dbReference>
<dbReference type="InterPro" id="IPR000748">
    <property type="entry name" value="PsdUridine_synth_RsuA/RluB/E/F"/>
</dbReference>
<dbReference type="Pfam" id="PF00849">
    <property type="entry name" value="PseudoU_synth_2"/>
    <property type="match status" value="1"/>
</dbReference>
<accession>A0A5S5MFJ3</accession>
<reference evidence="6 7" key="1">
    <citation type="submission" date="2019-06" db="EMBL/GenBank/DDBJ databases">
        <title>Desulfobotulus mexicanus sp. nov., a novel sulfate-reducing bacterium isolated from the sediment of an alkaline crater lake in Mexico.</title>
        <authorList>
            <person name="Hirschler-Rea A."/>
        </authorList>
    </citation>
    <scope>NUCLEOTIDE SEQUENCE [LARGE SCALE GENOMIC DNA]</scope>
    <source>
        <strain evidence="6 7">PAR22N</strain>
    </source>
</reference>
<dbReference type="PANTHER" id="PTHR47683">
    <property type="entry name" value="PSEUDOURIDINE SYNTHASE FAMILY PROTEIN-RELATED"/>
    <property type="match status" value="1"/>
</dbReference>
<evidence type="ECO:0000256" key="3">
    <source>
        <dbReference type="PROSITE-ProRule" id="PRU00182"/>
    </source>
</evidence>
<dbReference type="CDD" id="cd00165">
    <property type="entry name" value="S4"/>
    <property type="match status" value="1"/>
</dbReference>
<feature type="domain" description="RNA-binding S4" evidence="5">
    <location>
        <begin position="16"/>
        <end position="76"/>
    </location>
</feature>
<evidence type="ECO:0000313" key="6">
    <source>
        <dbReference type="EMBL" id="TYT74506.1"/>
    </source>
</evidence>
<dbReference type="NCBIfam" id="TIGR00093">
    <property type="entry name" value="pseudouridine synthase"/>
    <property type="match status" value="1"/>
</dbReference>
<evidence type="ECO:0000256" key="1">
    <source>
        <dbReference type="ARBA" id="ARBA00008348"/>
    </source>
</evidence>